<keyword evidence="10" id="KW-1185">Reference proteome</keyword>
<feature type="domain" description="Phage shock protein PspC N-terminal" evidence="8">
    <location>
        <begin position="22"/>
        <end position="78"/>
    </location>
</feature>
<gene>
    <name evidence="9" type="ORF">J2851_005760</name>
</gene>
<dbReference type="Proteomes" id="UP000781958">
    <property type="component" value="Unassembled WGS sequence"/>
</dbReference>
<keyword evidence="4 7" id="KW-1133">Transmembrane helix</keyword>
<dbReference type="RefSeq" id="WP_209770612.1">
    <property type="nucleotide sequence ID" value="NZ_JAGINP010000025.1"/>
</dbReference>
<organism evidence="9 10">
    <name type="scientific">Azospirillum rugosum</name>
    <dbReference type="NCBI Taxonomy" id="416170"/>
    <lineage>
        <taxon>Bacteria</taxon>
        <taxon>Pseudomonadati</taxon>
        <taxon>Pseudomonadota</taxon>
        <taxon>Alphaproteobacteria</taxon>
        <taxon>Rhodospirillales</taxon>
        <taxon>Azospirillaceae</taxon>
        <taxon>Azospirillum</taxon>
    </lineage>
</organism>
<dbReference type="PANTHER" id="PTHR33885">
    <property type="entry name" value="PHAGE SHOCK PROTEIN C"/>
    <property type="match status" value="1"/>
</dbReference>
<sequence>MDRSSRHSASSTSPYDSPNPHKLYRDPQNGVIGGVCAGVADYFGIQPILVRLAFALGLFFFAPPLILGYVIAVLALPVKPPRLYSNPDEEAFWRGVSIKPDRTLAGLTQRFRDFEKRVGSLEAYVASKEFELNRAIRDLDR</sequence>
<feature type="transmembrane region" description="Helical" evidence="7">
    <location>
        <begin position="52"/>
        <end position="76"/>
    </location>
</feature>
<proteinExistence type="predicted"/>
<evidence type="ECO:0000259" key="8">
    <source>
        <dbReference type="Pfam" id="PF04024"/>
    </source>
</evidence>
<protein>
    <submittedName>
        <fullName evidence="9">Phage shock protein C</fullName>
    </submittedName>
</protein>
<dbReference type="InterPro" id="IPR052027">
    <property type="entry name" value="PspC"/>
</dbReference>
<evidence type="ECO:0000256" key="5">
    <source>
        <dbReference type="ARBA" id="ARBA00023136"/>
    </source>
</evidence>
<name>A0ABS4STR6_9PROT</name>
<keyword evidence="2" id="KW-1003">Cell membrane</keyword>
<evidence type="ECO:0000256" key="2">
    <source>
        <dbReference type="ARBA" id="ARBA00022475"/>
    </source>
</evidence>
<dbReference type="InterPro" id="IPR014320">
    <property type="entry name" value="Phageshock_PspC"/>
</dbReference>
<keyword evidence="5 7" id="KW-0472">Membrane</keyword>
<evidence type="ECO:0000256" key="4">
    <source>
        <dbReference type="ARBA" id="ARBA00022989"/>
    </source>
</evidence>
<dbReference type="Pfam" id="PF04024">
    <property type="entry name" value="PspC"/>
    <property type="match status" value="1"/>
</dbReference>
<keyword evidence="3 7" id="KW-0812">Transmembrane</keyword>
<reference evidence="9 10" key="1">
    <citation type="submission" date="2021-03" db="EMBL/GenBank/DDBJ databases">
        <title>Genomic Encyclopedia of Type Strains, Phase III (KMG-III): the genomes of soil and plant-associated and newly described type strains.</title>
        <authorList>
            <person name="Whitman W."/>
        </authorList>
    </citation>
    <scope>NUCLEOTIDE SEQUENCE [LARGE SCALE GENOMIC DNA]</scope>
    <source>
        <strain evidence="9 10">IMMIB AFH-6</strain>
    </source>
</reference>
<dbReference type="EMBL" id="JAGINP010000025">
    <property type="protein sequence ID" value="MBP2295946.1"/>
    <property type="molecule type" value="Genomic_DNA"/>
</dbReference>
<evidence type="ECO:0000256" key="1">
    <source>
        <dbReference type="ARBA" id="ARBA00004162"/>
    </source>
</evidence>
<evidence type="ECO:0000313" key="9">
    <source>
        <dbReference type="EMBL" id="MBP2295946.1"/>
    </source>
</evidence>
<evidence type="ECO:0000256" key="7">
    <source>
        <dbReference type="SAM" id="Phobius"/>
    </source>
</evidence>
<feature type="region of interest" description="Disordered" evidence="6">
    <location>
        <begin position="1"/>
        <end position="23"/>
    </location>
</feature>
<dbReference type="NCBIfam" id="TIGR02978">
    <property type="entry name" value="phageshock_pspC"/>
    <property type="match status" value="1"/>
</dbReference>
<evidence type="ECO:0000313" key="10">
    <source>
        <dbReference type="Proteomes" id="UP000781958"/>
    </source>
</evidence>
<accession>A0ABS4STR6</accession>
<dbReference type="InterPro" id="IPR007168">
    <property type="entry name" value="Phageshock_PspC_N"/>
</dbReference>
<dbReference type="PANTHER" id="PTHR33885:SF3">
    <property type="entry name" value="PHAGE SHOCK PROTEIN C"/>
    <property type="match status" value="1"/>
</dbReference>
<comment type="caution">
    <text evidence="9">The sequence shown here is derived from an EMBL/GenBank/DDBJ whole genome shotgun (WGS) entry which is preliminary data.</text>
</comment>
<comment type="subcellular location">
    <subcellularLocation>
        <location evidence="1">Cell membrane</location>
        <topology evidence="1">Single-pass membrane protein</topology>
    </subcellularLocation>
</comment>
<evidence type="ECO:0000256" key="6">
    <source>
        <dbReference type="SAM" id="MobiDB-lite"/>
    </source>
</evidence>
<evidence type="ECO:0000256" key="3">
    <source>
        <dbReference type="ARBA" id="ARBA00022692"/>
    </source>
</evidence>